<dbReference type="InterPro" id="IPR042001">
    <property type="entry name" value="Sortase_F"/>
</dbReference>
<dbReference type="Pfam" id="PF04203">
    <property type="entry name" value="Sortase"/>
    <property type="match status" value="1"/>
</dbReference>
<keyword evidence="1" id="KW-0378">Hydrolase</keyword>
<evidence type="ECO:0000256" key="2">
    <source>
        <dbReference type="SAM" id="MobiDB-lite"/>
    </source>
</evidence>
<proteinExistence type="predicted"/>
<dbReference type="CDD" id="cd05829">
    <property type="entry name" value="Sortase_F"/>
    <property type="match status" value="1"/>
</dbReference>
<dbReference type="SUPFAM" id="SSF63817">
    <property type="entry name" value="Sortase"/>
    <property type="match status" value="1"/>
</dbReference>
<feature type="region of interest" description="Disordered" evidence="2">
    <location>
        <begin position="19"/>
        <end position="71"/>
    </location>
</feature>
<feature type="compositionally biased region" description="Low complexity" evidence="2">
    <location>
        <begin position="31"/>
        <end position="49"/>
    </location>
</feature>
<dbReference type="NCBIfam" id="NF033748">
    <property type="entry name" value="class_F_sortase"/>
    <property type="match status" value="1"/>
</dbReference>
<dbReference type="InterPro" id="IPR005754">
    <property type="entry name" value="Sortase"/>
</dbReference>
<dbReference type="GO" id="GO:0016787">
    <property type="term" value="F:hydrolase activity"/>
    <property type="evidence" value="ECO:0007669"/>
    <property type="project" value="UniProtKB-KW"/>
</dbReference>
<comment type="caution">
    <text evidence="3">The sequence shown here is derived from an EMBL/GenBank/DDBJ whole genome shotgun (WGS) entry which is preliminary data.</text>
</comment>
<dbReference type="Proteomes" id="UP000256541">
    <property type="component" value="Unassembled WGS sequence"/>
</dbReference>
<evidence type="ECO:0000313" key="4">
    <source>
        <dbReference type="Proteomes" id="UP000256541"/>
    </source>
</evidence>
<sequence>MLAGVLWGVTGCSTAVSPGALPGGESGTGDPGRAAPGTAAPGTTSPGGTADRGGTGSFQDPDLGTAPGSAVVDGSAKPVRVQIASIGVDSALESLKKDGSGSLLPPVDFASAGWYSGGVAPGAVGPAVIAGHIDSSVGPAVFYRLSSLAAGDPVGVTLADGRVATFTVDRVIQIAKADFPTAEVYGAVPTAQLRLITCGGVFDDDWGHYLDNVVVFASETAISPQP</sequence>
<dbReference type="InterPro" id="IPR023365">
    <property type="entry name" value="Sortase_dom-sf"/>
</dbReference>
<dbReference type="EMBL" id="NBXB01000006">
    <property type="protein sequence ID" value="RFA17097.1"/>
    <property type="molecule type" value="Genomic_DNA"/>
</dbReference>
<name>A0A3E0W7C5_9MICO</name>
<gene>
    <name evidence="3" type="ORF">B7R22_01600</name>
</gene>
<dbReference type="AlphaFoldDB" id="A0A3E0W7C5"/>
<dbReference type="Gene3D" id="2.40.260.10">
    <property type="entry name" value="Sortase"/>
    <property type="match status" value="1"/>
</dbReference>
<evidence type="ECO:0008006" key="5">
    <source>
        <dbReference type="Google" id="ProtNLM"/>
    </source>
</evidence>
<evidence type="ECO:0000256" key="1">
    <source>
        <dbReference type="ARBA" id="ARBA00022801"/>
    </source>
</evidence>
<organism evidence="3 4">
    <name type="scientific">Subtercola boreus</name>
    <dbReference type="NCBI Taxonomy" id="120213"/>
    <lineage>
        <taxon>Bacteria</taxon>
        <taxon>Bacillati</taxon>
        <taxon>Actinomycetota</taxon>
        <taxon>Actinomycetes</taxon>
        <taxon>Micrococcales</taxon>
        <taxon>Microbacteriaceae</taxon>
        <taxon>Subtercola</taxon>
    </lineage>
</organism>
<evidence type="ECO:0000313" key="3">
    <source>
        <dbReference type="EMBL" id="RFA17097.1"/>
    </source>
</evidence>
<feature type="compositionally biased region" description="Gly residues" evidence="2">
    <location>
        <begin position="21"/>
        <end position="30"/>
    </location>
</feature>
<reference evidence="3 4" key="1">
    <citation type="submission" date="2017-04" db="EMBL/GenBank/DDBJ databases">
        <title>Comparative genome analysis of Subtercola boreus.</title>
        <authorList>
            <person name="Cho Y.-J."/>
            <person name="Cho A."/>
            <person name="Kim O.-S."/>
            <person name="Lee J.-I."/>
        </authorList>
    </citation>
    <scope>NUCLEOTIDE SEQUENCE [LARGE SCALE GENOMIC DNA]</scope>
    <source>
        <strain evidence="3 4">P27479</strain>
    </source>
</reference>
<accession>A0A3E0W7C5</accession>
<protein>
    <recommendedName>
        <fullName evidence="5">Class F sortase</fullName>
    </recommendedName>
</protein>